<evidence type="ECO:0000313" key="5">
    <source>
        <dbReference type="Proteomes" id="UP001597383"/>
    </source>
</evidence>
<dbReference type="PANTHER" id="PTHR43616">
    <property type="entry name" value="GLYCEROL DEHYDROGENASE"/>
    <property type="match status" value="1"/>
</dbReference>
<dbReference type="EMBL" id="JBHUHQ010000009">
    <property type="protein sequence ID" value="MFD2043587.1"/>
    <property type="molecule type" value="Genomic_DNA"/>
</dbReference>
<evidence type="ECO:0000259" key="3">
    <source>
        <dbReference type="Pfam" id="PF00465"/>
    </source>
</evidence>
<reference evidence="5" key="1">
    <citation type="journal article" date="2019" name="Int. J. Syst. Evol. Microbiol.">
        <title>The Global Catalogue of Microorganisms (GCM) 10K type strain sequencing project: providing services to taxonomists for standard genome sequencing and annotation.</title>
        <authorList>
            <consortium name="The Broad Institute Genomics Platform"/>
            <consortium name="The Broad Institute Genome Sequencing Center for Infectious Disease"/>
            <person name="Wu L."/>
            <person name="Ma J."/>
        </authorList>
    </citation>
    <scope>NUCLEOTIDE SEQUENCE [LARGE SCALE GENOMIC DNA]</scope>
    <source>
        <strain evidence="5">R28</strain>
    </source>
</reference>
<dbReference type="CDD" id="cd08172">
    <property type="entry name" value="GlyDH-like"/>
    <property type="match status" value="1"/>
</dbReference>
<organism evidence="4 5">
    <name type="scientific">Ornithinibacillus salinisoli</name>
    <dbReference type="NCBI Taxonomy" id="1848459"/>
    <lineage>
        <taxon>Bacteria</taxon>
        <taxon>Bacillati</taxon>
        <taxon>Bacillota</taxon>
        <taxon>Bacilli</taxon>
        <taxon>Bacillales</taxon>
        <taxon>Bacillaceae</taxon>
        <taxon>Ornithinibacillus</taxon>
    </lineage>
</organism>
<dbReference type="Proteomes" id="UP001597383">
    <property type="component" value="Unassembled WGS sequence"/>
</dbReference>
<sequence>MQTLEVKGAPNHYVCHQGVLKTLPTRLKENQLTKGILLHGRKSWEAAKSYFPHFDIPVMNVLYDGECTYEEVQRVSEFTTDHGADFVLAVGGGKIMDIAKAVGNTVNLPVILVPTLASNCAAWTPLSVFYDQKGNFLTYDVFSYSTFMVLVEPDILIDSPVAFMRAGIGDTIAKWYEADVLTRHMTPKPIAVEIAIHAAKLCRDVLLEEGTVAITAMKAKQVTPSFVRVIETIIMSGGMVGSYGDKYGRIAGAHSIHNGITTIPETHVYMHGEKVAYGVLVQIALENRFNEIDFLLPYYHELALPTSLSELGITENTDKTIQLIANASTKSGESIHLMGVSNASELTQAMQLLEEHVTKKRLAKEG</sequence>
<evidence type="ECO:0000256" key="1">
    <source>
        <dbReference type="ARBA" id="ARBA00022723"/>
    </source>
</evidence>
<dbReference type="RefSeq" id="WP_377555313.1">
    <property type="nucleotide sequence ID" value="NZ_JBHUHQ010000009.1"/>
</dbReference>
<dbReference type="SUPFAM" id="SSF56796">
    <property type="entry name" value="Dehydroquinate synthase-like"/>
    <property type="match status" value="1"/>
</dbReference>
<feature type="domain" description="Alcohol dehydrogenase iron-type/glycerol dehydrogenase GldA" evidence="3">
    <location>
        <begin position="10"/>
        <end position="147"/>
    </location>
</feature>
<evidence type="ECO:0000256" key="2">
    <source>
        <dbReference type="ARBA" id="ARBA00023002"/>
    </source>
</evidence>
<comment type="caution">
    <text evidence="4">The sequence shown here is derived from an EMBL/GenBank/DDBJ whole genome shotgun (WGS) entry which is preliminary data.</text>
</comment>
<dbReference type="Gene3D" id="3.40.50.1970">
    <property type="match status" value="1"/>
</dbReference>
<dbReference type="InterPro" id="IPR001670">
    <property type="entry name" value="ADH_Fe/GldA"/>
</dbReference>
<dbReference type="PIRSF" id="PIRSF000112">
    <property type="entry name" value="Glycerol_dehydrogenase"/>
    <property type="match status" value="1"/>
</dbReference>
<gene>
    <name evidence="4" type="ORF">ACFSJF_04765</name>
</gene>
<keyword evidence="1" id="KW-0479">Metal-binding</keyword>
<dbReference type="Gene3D" id="1.20.1090.10">
    <property type="entry name" value="Dehydroquinate synthase-like - alpha domain"/>
    <property type="match status" value="1"/>
</dbReference>
<dbReference type="Pfam" id="PF00465">
    <property type="entry name" value="Fe-ADH"/>
    <property type="match status" value="1"/>
</dbReference>
<keyword evidence="2" id="KW-0560">Oxidoreductase</keyword>
<dbReference type="InterPro" id="IPR016205">
    <property type="entry name" value="Glycerol_DH"/>
</dbReference>
<name>A0ABW4VZ64_9BACI</name>
<accession>A0ABW4VZ64</accession>
<evidence type="ECO:0000313" key="4">
    <source>
        <dbReference type="EMBL" id="MFD2043587.1"/>
    </source>
</evidence>
<proteinExistence type="predicted"/>
<keyword evidence="5" id="KW-1185">Reference proteome</keyword>
<dbReference type="PANTHER" id="PTHR43616:SF3">
    <property type="entry name" value="HYDROXYCARBOXYLATE DEHYDROGENASE A"/>
    <property type="match status" value="1"/>
</dbReference>
<protein>
    <submittedName>
        <fullName evidence="4">Iron-containing alcohol dehydrogenase family protein</fullName>
    </submittedName>
</protein>